<dbReference type="FunFam" id="3.30.70.100:FF:000011">
    <property type="entry name" value="Acylphosphatase"/>
    <property type="match status" value="1"/>
</dbReference>
<comment type="catalytic activity">
    <reaction evidence="4 5">
        <text>an acyl phosphate + H2O = a carboxylate + phosphate + H(+)</text>
        <dbReference type="Rhea" id="RHEA:14965"/>
        <dbReference type="ChEBI" id="CHEBI:15377"/>
        <dbReference type="ChEBI" id="CHEBI:15378"/>
        <dbReference type="ChEBI" id="CHEBI:29067"/>
        <dbReference type="ChEBI" id="CHEBI:43474"/>
        <dbReference type="ChEBI" id="CHEBI:59918"/>
        <dbReference type="EC" id="3.6.1.7"/>
    </reaction>
</comment>
<dbReference type="Pfam" id="PF00708">
    <property type="entry name" value="Acylphosphatase"/>
    <property type="match status" value="1"/>
</dbReference>
<dbReference type="PANTHER" id="PTHR10029:SF3">
    <property type="entry name" value="ACYLPHOSPHATASE-RELATED"/>
    <property type="match status" value="1"/>
</dbReference>
<accession>A0A813SKE5</accession>
<dbReference type="InterPro" id="IPR017968">
    <property type="entry name" value="Acylphosphatase_CS"/>
</dbReference>
<dbReference type="GO" id="GO:0003998">
    <property type="term" value="F:acylphosphatase activity"/>
    <property type="evidence" value="ECO:0007669"/>
    <property type="project" value="UniProtKB-EC"/>
</dbReference>
<feature type="active site" evidence="5">
    <location>
        <position position="53"/>
    </location>
</feature>
<name>A0A813SKE5_9BILA</name>
<comment type="caution">
    <text evidence="8">The sequence shown here is derived from an EMBL/GenBank/DDBJ whole genome shotgun (WGS) entry which is preliminary data.</text>
</comment>
<dbReference type="Proteomes" id="UP000663832">
    <property type="component" value="Unassembled WGS sequence"/>
</dbReference>
<evidence type="ECO:0000313" key="8">
    <source>
        <dbReference type="EMBL" id="CAF0800997.1"/>
    </source>
</evidence>
<evidence type="ECO:0000256" key="1">
    <source>
        <dbReference type="ARBA" id="ARBA00005614"/>
    </source>
</evidence>
<dbReference type="EMBL" id="CAJNOM010000016">
    <property type="protein sequence ID" value="CAF0800997.1"/>
    <property type="molecule type" value="Genomic_DNA"/>
</dbReference>
<dbReference type="InterPro" id="IPR001792">
    <property type="entry name" value="Acylphosphatase-like_dom"/>
</dbReference>
<dbReference type="SUPFAM" id="SSF54975">
    <property type="entry name" value="Acylphosphatase/BLUF domain-like"/>
    <property type="match status" value="1"/>
</dbReference>
<dbReference type="PROSITE" id="PS51160">
    <property type="entry name" value="ACYLPHOSPHATASE_3"/>
    <property type="match status" value="1"/>
</dbReference>
<protein>
    <recommendedName>
        <fullName evidence="2 5">acylphosphatase</fullName>
        <ecNumber evidence="2 5">3.6.1.7</ecNumber>
    </recommendedName>
</protein>
<evidence type="ECO:0000259" key="7">
    <source>
        <dbReference type="PROSITE" id="PS51160"/>
    </source>
</evidence>
<sequence length="110" mass="12169">MATSSSSTADSKETNGSYVSCDFEIFGIVQNVFFRKHTEQQATKLNLVGWVKNAASGTVQGHMEGRKEDIDKMKTWLKTTGSPKSRISKANFSNEKTITQLNGKTFSVNK</sequence>
<dbReference type="EMBL" id="CAJNOI010000027">
    <property type="protein sequence ID" value="CAF0867851.1"/>
    <property type="molecule type" value="Genomic_DNA"/>
</dbReference>
<evidence type="ECO:0000313" key="10">
    <source>
        <dbReference type="Proteomes" id="UP000663832"/>
    </source>
</evidence>
<keyword evidence="10" id="KW-1185">Reference proteome</keyword>
<dbReference type="PRINTS" id="PR00112">
    <property type="entry name" value="ACYLPHPHTASE"/>
</dbReference>
<reference evidence="8" key="1">
    <citation type="submission" date="2021-02" db="EMBL/GenBank/DDBJ databases">
        <authorList>
            <person name="Nowell W R."/>
        </authorList>
    </citation>
    <scope>NUCLEOTIDE SEQUENCE</scope>
</reference>
<evidence type="ECO:0000256" key="6">
    <source>
        <dbReference type="RuleBase" id="RU004168"/>
    </source>
</evidence>
<dbReference type="InterPro" id="IPR036046">
    <property type="entry name" value="Acylphosphatase-like_dom_sf"/>
</dbReference>
<evidence type="ECO:0000256" key="5">
    <source>
        <dbReference type="PROSITE-ProRule" id="PRU00520"/>
    </source>
</evidence>
<feature type="domain" description="Acylphosphatase-like" evidence="7">
    <location>
        <begin position="20"/>
        <end position="110"/>
    </location>
</feature>
<proteinExistence type="inferred from homology"/>
<evidence type="ECO:0000256" key="3">
    <source>
        <dbReference type="ARBA" id="ARBA00022801"/>
    </source>
</evidence>
<dbReference type="EC" id="3.6.1.7" evidence="2 5"/>
<dbReference type="PROSITE" id="PS00151">
    <property type="entry name" value="ACYLPHOSPHATASE_2"/>
    <property type="match status" value="1"/>
</dbReference>
<comment type="similarity">
    <text evidence="1 6">Belongs to the acylphosphatase family.</text>
</comment>
<feature type="active site" evidence="5">
    <location>
        <position position="35"/>
    </location>
</feature>
<gene>
    <name evidence="9" type="ORF">BJG266_LOCUS8736</name>
    <name evidence="8" type="ORF">QVE165_LOCUS4216</name>
</gene>
<dbReference type="PANTHER" id="PTHR10029">
    <property type="entry name" value="ACYLPHOSPHATASE"/>
    <property type="match status" value="1"/>
</dbReference>
<dbReference type="OrthoDB" id="7961613at2759"/>
<dbReference type="Proteomes" id="UP000663877">
    <property type="component" value="Unassembled WGS sequence"/>
</dbReference>
<keyword evidence="3 5" id="KW-0378">Hydrolase</keyword>
<dbReference type="AlphaFoldDB" id="A0A813SKE5"/>
<evidence type="ECO:0000256" key="2">
    <source>
        <dbReference type="ARBA" id="ARBA00012150"/>
    </source>
</evidence>
<dbReference type="InterPro" id="IPR020456">
    <property type="entry name" value="Acylphosphatase"/>
</dbReference>
<evidence type="ECO:0000313" key="9">
    <source>
        <dbReference type="EMBL" id="CAF0867851.1"/>
    </source>
</evidence>
<dbReference type="Gene3D" id="3.30.70.100">
    <property type="match status" value="1"/>
</dbReference>
<organism evidence="8 10">
    <name type="scientific">Adineta steineri</name>
    <dbReference type="NCBI Taxonomy" id="433720"/>
    <lineage>
        <taxon>Eukaryota</taxon>
        <taxon>Metazoa</taxon>
        <taxon>Spiralia</taxon>
        <taxon>Gnathifera</taxon>
        <taxon>Rotifera</taxon>
        <taxon>Eurotatoria</taxon>
        <taxon>Bdelloidea</taxon>
        <taxon>Adinetida</taxon>
        <taxon>Adinetidae</taxon>
        <taxon>Adineta</taxon>
    </lineage>
</organism>
<evidence type="ECO:0000256" key="4">
    <source>
        <dbReference type="ARBA" id="ARBA00047645"/>
    </source>
</evidence>